<dbReference type="AlphaFoldDB" id="A0A9N9S1I1"/>
<dbReference type="OrthoDB" id="6619981at2759"/>
<gene>
    <name evidence="3" type="ORF">CHIRRI_LOCUS10754</name>
</gene>
<keyword evidence="2" id="KW-0472">Membrane</keyword>
<reference evidence="3" key="2">
    <citation type="submission" date="2022-10" db="EMBL/GenBank/DDBJ databases">
        <authorList>
            <consortium name="ENA_rothamsted_submissions"/>
            <consortium name="culmorum"/>
            <person name="King R."/>
        </authorList>
    </citation>
    <scope>NUCLEOTIDE SEQUENCE</scope>
</reference>
<evidence type="ECO:0000313" key="3">
    <source>
        <dbReference type="EMBL" id="CAG9807908.1"/>
    </source>
</evidence>
<dbReference type="Proteomes" id="UP001153620">
    <property type="component" value="Chromosome 3"/>
</dbReference>
<reference evidence="3" key="1">
    <citation type="submission" date="2022-01" db="EMBL/GenBank/DDBJ databases">
        <authorList>
            <person name="King R."/>
        </authorList>
    </citation>
    <scope>NUCLEOTIDE SEQUENCE</scope>
</reference>
<keyword evidence="2" id="KW-1133">Transmembrane helix</keyword>
<name>A0A9N9S1I1_9DIPT</name>
<organism evidence="3 4">
    <name type="scientific">Chironomus riparius</name>
    <dbReference type="NCBI Taxonomy" id="315576"/>
    <lineage>
        <taxon>Eukaryota</taxon>
        <taxon>Metazoa</taxon>
        <taxon>Ecdysozoa</taxon>
        <taxon>Arthropoda</taxon>
        <taxon>Hexapoda</taxon>
        <taxon>Insecta</taxon>
        <taxon>Pterygota</taxon>
        <taxon>Neoptera</taxon>
        <taxon>Endopterygota</taxon>
        <taxon>Diptera</taxon>
        <taxon>Nematocera</taxon>
        <taxon>Chironomoidea</taxon>
        <taxon>Chironomidae</taxon>
        <taxon>Chironominae</taxon>
        <taxon>Chironomus</taxon>
    </lineage>
</organism>
<feature type="transmembrane region" description="Helical" evidence="2">
    <location>
        <begin position="20"/>
        <end position="40"/>
    </location>
</feature>
<feature type="region of interest" description="Disordered" evidence="1">
    <location>
        <begin position="80"/>
        <end position="107"/>
    </location>
</feature>
<accession>A0A9N9S1I1</accession>
<keyword evidence="2" id="KW-0812">Transmembrane</keyword>
<keyword evidence="4" id="KW-1185">Reference proteome</keyword>
<evidence type="ECO:0000313" key="4">
    <source>
        <dbReference type="Proteomes" id="UP001153620"/>
    </source>
</evidence>
<dbReference type="EMBL" id="OU895879">
    <property type="protein sequence ID" value="CAG9807908.1"/>
    <property type="molecule type" value="Genomic_DNA"/>
</dbReference>
<evidence type="ECO:0000256" key="2">
    <source>
        <dbReference type="SAM" id="Phobius"/>
    </source>
</evidence>
<sequence length="107" mass="12241">MKNEQVVPDYKIMLETSVTLLALIASGWLLIKLISACFWFPNFLKKWSLEENNVNQLTDNEELKEDESIVSKDGISKVEKNGSDAKECTDELSESKKTIEDENKKDK</sequence>
<proteinExistence type="predicted"/>
<evidence type="ECO:0000256" key="1">
    <source>
        <dbReference type="SAM" id="MobiDB-lite"/>
    </source>
</evidence>
<protein>
    <submittedName>
        <fullName evidence="3">Uncharacterized protein</fullName>
    </submittedName>
</protein>